<dbReference type="KEGG" id="hyh:D3Y59_08865"/>
<dbReference type="OrthoDB" id="517867at2"/>
<dbReference type="RefSeq" id="WP_119444728.1">
    <property type="nucleotide sequence ID" value="NZ_CP032317.1"/>
</dbReference>
<evidence type="ECO:0000313" key="3">
    <source>
        <dbReference type="Proteomes" id="UP000262802"/>
    </source>
</evidence>
<evidence type="ECO:0000313" key="2">
    <source>
        <dbReference type="EMBL" id="AYA37152.1"/>
    </source>
</evidence>
<dbReference type="InterPro" id="IPR045865">
    <property type="entry name" value="ACT-like_dom_sf"/>
</dbReference>
<keyword evidence="3" id="KW-1185">Reference proteome</keyword>
<dbReference type="Gene3D" id="3.30.2130.10">
    <property type="entry name" value="VC0802-like"/>
    <property type="match status" value="1"/>
</dbReference>
<accession>A0A3B7R081</accession>
<dbReference type="EMBL" id="CP032317">
    <property type="protein sequence ID" value="AYA37152.1"/>
    <property type="molecule type" value="Genomic_DNA"/>
</dbReference>
<protein>
    <submittedName>
        <fullName evidence="2">ACT domain-containing protein</fullName>
    </submittedName>
</protein>
<dbReference type="InterPro" id="IPR018717">
    <property type="entry name" value="DUF2241"/>
</dbReference>
<proteinExistence type="predicted"/>
<dbReference type="PANTHER" id="PTHR39199:SF1">
    <property type="entry name" value="BLR5128 PROTEIN"/>
    <property type="match status" value="1"/>
</dbReference>
<gene>
    <name evidence="2" type="ORF">D3Y59_08865</name>
</gene>
<reference evidence="2 3" key="1">
    <citation type="submission" date="2018-09" db="EMBL/GenBank/DDBJ databases">
        <title>Hymenobacter medium sp. nov., isolated from R2A medium.</title>
        <authorList>
            <person name="Yingchao G."/>
        </authorList>
    </citation>
    <scope>NUCLEOTIDE SEQUENCE [LARGE SCALE GENOMIC DNA]</scope>
    <source>
        <strain evidence="3">sh-6</strain>
    </source>
</reference>
<dbReference type="PANTHER" id="PTHR39199">
    <property type="entry name" value="BLR5128 PROTEIN"/>
    <property type="match status" value="1"/>
</dbReference>
<evidence type="ECO:0000259" key="1">
    <source>
        <dbReference type="Pfam" id="PF10000"/>
    </source>
</evidence>
<sequence>MPGQTNLAELLRTLRPALQPGTYVFCTVRSLSGINPDDVLCLFREQEGLTVILPQTAADALGLPYTFVARWISLTVHSALEAVGLTAAFATALTQAGISCNVVAAYYHDHLFVPTADAERALDVLRQLSAGAALGGQRP</sequence>
<dbReference type="AlphaFoldDB" id="A0A3B7R081"/>
<dbReference type="Pfam" id="PF10000">
    <property type="entry name" value="ACT_3"/>
    <property type="match status" value="1"/>
</dbReference>
<name>A0A3B7R081_9BACT</name>
<feature type="domain" description="DUF2241" evidence="1">
    <location>
        <begin position="2"/>
        <end position="70"/>
    </location>
</feature>
<organism evidence="2 3">
    <name type="scientific">Hymenobacter oligotrophus</name>
    <dbReference type="NCBI Taxonomy" id="2319843"/>
    <lineage>
        <taxon>Bacteria</taxon>
        <taxon>Pseudomonadati</taxon>
        <taxon>Bacteroidota</taxon>
        <taxon>Cytophagia</taxon>
        <taxon>Cytophagales</taxon>
        <taxon>Hymenobacteraceae</taxon>
        <taxon>Hymenobacter</taxon>
    </lineage>
</organism>
<dbReference type="SUPFAM" id="SSF55021">
    <property type="entry name" value="ACT-like"/>
    <property type="match status" value="2"/>
</dbReference>
<dbReference type="Proteomes" id="UP000262802">
    <property type="component" value="Chromosome"/>
</dbReference>